<proteinExistence type="predicted"/>
<evidence type="ECO:0000313" key="2">
    <source>
        <dbReference type="Proteomes" id="UP001150603"/>
    </source>
</evidence>
<reference evidence="1" key="1">
    <citation type="submission" date="2022-07" db="EMBL/GenBank/DDBJ databases">
        <title>Phylogenomic reconstructions and comparative analyses of Kickxellomycotina fungi.</title>
        <authorList>
            <person name="Reynolds N.K."/>
            <person name="Stajich J.E."/>
            <person name="Barry K."/>
            <person name="Grigoriev I.V."/>
            <person name="Crous P."/>
            <person name="Smith M.E."/>
        </authorList>
    </citation>
    <scope>NUCLEOTIDE SEQUENCE</scope>
    <source>
        <strain evidence="1">NRRL 5244</strain>
    </source>
</reference>
<gene>
    <name evidence="1" type="ORF">FBU59_007268</name>
</gene>
<sequence length="92" mass="10611">MSRDANHEYTELTDMTNAPGGAAAERTYETSTQPNASGRRGLKVLMRDPEFRKNFLLSALFIILWYSFSGMLSVYNRWLFGNSERDFSFPLF</sequence>
<organism evidence="1 2">
    <name type="scientific">Linderina macrospora</name>
    <dbReference type="NCBI Taxonomy" id="4868"/>
    <lineage>
        <taxon>Eukaryota</taxon>
        <taxon>Fungi</taxon>
        <taxon>Fungi incertae sedis</taxon>
        <taxon>Zoopagomycota</taxon>
        <taxon>Kickxellomycotina</taxon>
        <taxon>Kickxellomycetes</taxon>
        <taxon>Kickxellales</taxon>
        <taxon>Kickxellaceae</taxon>
        <taxon>Linderina</taxon>
    </lineage>
</organism>
<dbReference type="Proteomes" id="UP001150603">
    <property type="component" value="Unassembled WGS sequence"/>
</dbReference>
<accession>A0ACC1IXJ2</accession>
<protein>
    <submittedName>
        <fullName evidence="1">Uncharacterized protein</fullName>
    </submittedName>
</protein>
<dbReference type="EMBL" id="JANBPW010006870">
    <property type="protein sequence ID" value="KAJ1926942.1"/>
    <property type="molecule type" value="Genomic_DNA"/>
</dbReference>
<comment type="caution">
    <text evidence="1">The sequence shown here is derived from an EMBL/GenBank/DDBJ whole genome shotgun (WGS) entry which is preliminary data.</text>
</comment>
<keyword evidence="2" id="KW-1185">Reference proteome</keyword>
<evidence type="ECO:0000313" key="1">
    <source>
        <dbReference type="EMBL" id="KAJ1926942.1"/>
    </source>
</evidence>
<feature type="non-terminal residue" evidence="1">
    <location>
        <position position="92"/>
    </location>
</feature>
<name>A0ACC1IXJ2_9FUNG</name>